<dbReference type="InParanoid" id="G2Q4M4"/>
<protein>
    <submittedName>
        <fullName evidence="2">Uncharacterized protein</fullName>
    </submittedName>
</protein>
<dbReference type="VEuPathDB" id="FungiDB:MYCTH_2107239"/>
<organism evidence="2 3">
    <name type="scientific">Thermothelomyces thermophilus (strain ATCC 42464 / BCRC 31852 / DSM 1799)</name>
    <name type="common">Sporotrichum thermophile</name>
    <dbReference type="NCBI Taxonomy" id="573729"/>
    <lineage>
        <taxon>Eukaryota</taxon>
        <taxon>Fungi</taxon>
        <taxon>Dikarya</taxon>
        <taxon>Ascomycota</taxon>
        <taxon>Pezizomycotina</taxon>
        <taxon>Sordariomycetes</taxon>
        <taxon>Sordariomycetidae</taxon>
        <taxon>Sordariales</taxon>
        <taxon>Chaetomiaceae</taxon>
        <taxon>Thermothelomyces</taxon>
    </lineage>
</organism>
<evidence type="ECO:0000313" key="2">
    <source>
        <dbReference type="EMBL" id="AEO54513.1"/>
    </source>
</evidence>
<reference evidence="2 3" key="1">
    <citation type="journal article" date="2011" name="Nat. Biotechnol.">
        <title>Comparative genomic analysis of the thermophilic biomass-degrading fungi Myceliophthora thermophila and Thielavia terrestris.</title>
        <authorList>
            <person name="Berka R.M."/>
            <person name="Grigoriev I.V."/>
            <person name="Otillar R."/>
            <person name="Salamov A."/>
            <person name="Grimwood J."/>
            <person name="Reid I."/>
            <person name="Ishmael N."/>
            <person name="John T."/>
            <person name="Darmond C."/>
            <person name="Moisan M.-C."/>
            <person name="Henrissat B."/>
            <person name="Coutinho P.M."/>
            <person name="Lombard V."/>
            <person name="Natvig D.O."/>
            <person name="Lindquist E."/>
            <person name="Schmutz J."/>
            <person name="Lucas S."/>
            <person name="Harris P."/>
            <person name="Powlowski J."/>
            <person name="Bellemare A."/>
            <person name="Taylor D."/>
            <person name="Butler G."/>
            <person name="de Vries R.P."/>
            <person name="Allijn I.E."/>
            <person name="van den Brink J."/>
            <person name="Ushinsky S."/>
            <person name="Storms R."/>
            <person name="Powell A.J."/>
            <person name="Paulsen I.T."/>
            <person name="Elbourne L.D.H."/>
            <person name="Baker S.E."/>
            <person name="Magnuson J."/>
            <person name="LaBoissiere S."/>
            <person name="Clutterbuck A.J."/>
            <person name="Martinez D."/>
            <person name="Wogulis M."/>
            <person name="de Leon A.L."/>
            <person name="Rey M.W."/>
            <person name="Tsang A."/>
        </authorList>
    </citation>
    <scope>NUCLEOTIDE SEQUENCE [LARGE SCALE GENOMIC DNA]</scope>
    <source>
        <strain evidence="3">ATCC 42464 / BCRC 31852 / DSM 1799</strain>
    </source>
</reference>
<sequence>MPKLSTDAVDTCFSQMFREAAKVLGENPSNSFASDPIEFVKWVQRQPALDVRPDRRWRAGYVASVFSDSEDGARVENEDEDEDEDEDGASTVSPSTRRPCYRPLKTCASKMRPAAHCARRKNRIRFLDDSEEEEVVVVVMLRWLRGIQSVPDSRIATRFS</sequence>
<dbReference type="EMBL" id="CP003002">
    <property type="protein sequence ID" value="AEO54513.1"/>
    <property type="molecule type" value="Genomic_DNA"/>
</dbReference>
<dbReference type="AlphaFoldDB" id="G2Q4M4"/>
<accession>G2Q4M4</accession>
<proteinExistence type="predicted"/>
<dbReference type="RefSeq" id="XP_003659758.1">
    <property type="nucleotide sequence ID" value="XM_003659710.1"/>
</dbReference>
<dbReference type="HOGENOM" id="CLU_1653348_0_0_1"/>
<gene>
    <name evidence="2" type="ORF">MYCTH_2107239</name>
</gene>
<dbReference type="Proteomes" id="UP000007322">
    <property type="component" value="Chromosome 1"/>
</dbReference>
<keyword evidence="3" id="KW-1185">Reference proteome</keyword>
<dbReference type="GeneID" id="11508317"/>
<evidence type="ECO:0000256" key="1">
    <source>
        <dbReference type="SAM" id="MobiDB-lite"/>
    </source>
</evidence>
<feature type="region of interest" description="Disordered" evidence="1">
    <location>
        <begin position="68"/>
        <end position="98"/>
    </location>
</feature>
<name>G2Q4M4_THET4</name>
<dbReference type="KEGG" id="mtm:MYCTH_2107239"/>
<evidence type="ECO:0000313" key="3">
    <source>
        <dbReference type="Proteomes" id="UP000007322"/>
    </source>
</evidence>
<feature type="compositionally biased region" description="Acidic residues" evidence="1">
    <location>
        <begin position="77"/>
        <end position="88"/>
    </location>
</feature>